<sequence length="135" mass="14975">MNGATFAVQFGKNYPPPYERQADLPLVNLQPNNDESRYAIIARATLGLRARLKLEQKCHRPVDVDEVYDKESVSWLVVPTLLPAHPDNQLPTFPWSQGPARLLSASGRLYSALSSDDNHAAPPLDCDRIAAALLR</sequence>
<proteinExistence type="predicted"/>
<dbReference type="AlphaFoldDB" id="A0A8H5EVC8"/>
<name>A0A8H5EVC8_9AGAR</name>
<keyword evidence="2" id="KW-1185">Reference proteome</keyword>
<evidence type="ECO:0000313" key="1">
    <source>
        <dbReference type="EMBL" id="KAF5313784.1"/>
    </source>
</evidence>
<accession>A0A8H5EVC8</accession>
<comment type="caution">
    <text evidence="1">The sequence shown here is derived from an EMBL/GenBank/DDBJ whole genome shotgun (WGS) entry which is preliminary data.</text>
</comment>
<dbReference type="EMBL" id="JAACJJ010000047">
    <property type="protein sequence ID" value="KAF5313784.1"/>
    <property type="molecule type" value="Genomic_DNA"/>
</dbReference>
<protein>
    <submittedName>
        <fullName evidence="1">Uncharacterized protein</fullName>
    </submittedName>
</protein>
<gene>
    <name evidence="1" type="ORF">D9619_013723</name>
</gene>
<evidence type="ECO:0000313" key="2">
    <source>
        <dbReference type="Proteomes" id="UP000567179"/>
    </source>
</evidence>
<reference evidence="1 2" key="1">
    <citation type="journal article" date="2020" name="ISME J.">
        <title>Uncovering the hidden diversity of litter-decomposition mechanisms in mushroom-forming fungi.</title>
        <authorList>
            <person name="Floudas D."/>
            <person name="Bentzer J."/>
            <person name="Ahren D."/>
            <person name="Johansson T."/>
            <person name="Persson P."/>
            <person name="Tunlid A."/>
        </authorList>
    </citation>
    <scope>NUCLEOTIDE SEQUENCE [LARGE SCALE GENOMIC DNA]</scope>
    <source>
        <strain evidence="1 2">CBS 101986</strain>
    </source>
</reference>
<organism evidence="1 2">
    <name type="scientific">Psilocybe cf. subviscida</name>
    <dbReference type="NCBI Taxonomy" id="2480587"/>
    <lineage>
        <taxon>Eukaryota</taxon>
        <taxon>Fungi</taxon>
        <taxon>Dikarya</taxon>
        <taxon>Basidiomycota</taxon>
        <taxon>Agaricomycotina</taxon>
        <taxon>Agaricomycetes</taxon>
        <taxon>Agaricomycetidae</taxon>
        <taxon>Agaricales</taxon>
        <taxon>Agaricineae</taxon>
        <taxon>Strophariaceae</taxon>
        <taxon>Psilocybe</taxon>
    </lineage>
</organism>
<dbReference type="Proteomes" id="UP000567179">
    <property type="component" value="Unassembled WGS sequence"/>
</dbReference>